<evidence type="ECO:0000256" key="3">
    <source>
        <dbReference type="ARBA" id="ARBA00022801"/>
    </source>
</evidence>
<dbReference type="Pfam" id="PF00782">
    <property type="entry name" value="DSPc"/>
    <property type="match status" value="1"/>
</dbReference>
<dbReference type="InterPro" id="IPR003595">
    <property type="entry name" value="Tyr_Pase_cat"/>
</dbReference>
<dbReference type="Gene3D" id="3.90.190.10">
    <property type="entry name" value="Protein tyrosine phosphatase superfamily"/>
    <property type="match status" value="1"/>
</dbReference>
<dbReference type="PRINTS" id="PR01909">
    <property type="entry name" value="ADSPHPHTASEA"/>
</dbReference>
<sequence>FLETQNSVLYLYLKSALYPGLQTINELLENMTCKYYVTSRLPWREISQASLQVEHLKTILEAGAIRRHEAYNEVYPGIVISDEATAMSSYVLRSLGITHVLNTAAHDYGLDPAIDQRYSYGAVRTSQSFYNHLSIKYFGIPAVDIVSYNLSRHFNEAAEFIDEALRKGGKILVHCQMGISRSATLVIAFLMIKKQLSVEEAIKTVRMKRFIYPNDGFLRQLCQLDERHRSARRRTRY</sequence>
<comment type="catalytic activity">
    <reaction evidence="6">
        <text>O-phospho-L-threonyl-[protein] + H2O = L-threonyl-[protein] + phosphate</text>
        <dbReference type="Rhea" id="RHEA:47004"/>
        <dbReference type="Rhea" id="RHEA-COMP:11060"/>
        <dbReference type="Rhea" id="RHEA-COMP:11605"/>
        <dbReference type="ChEBI" id="CHEBI:15377"/>
        <dbReference type="ChEBI" id="CHEBI:30013"/>
        <dbReference type="ChEBI" id="CHEBI:43474"/>
        <dbReference type="ChEBI" id="CHEBI:61977"/>
        <dbReference type="EC" id="3.1.3.16"/>
    </reaction>
</comment>
<dbReference type="InterPro" id="IPR000387">
    <property type="entry name" value="Tyr_Pase_dom"/>
</dbReference>
<evidence type="ECO:0000256" key="7">
    <source>
        <dbReference type="PIRSR" id="PIRSR620405-1"/>
    </source>
</evidence>
<evidence type="ECO:0000256" key="4">
    <source>
        <dbReference type="ARBA" id="ARBA00022912"/>
    </source>
</evidence>
<dbReference type="SMART" id="SM00195">
    <property type="entry name" value="DSPc"/>
    <property type="match status" value="1"/>
</dbReference>
<comment type="caution">
    <text evidence="10">The sequence shown here is derived from an EMBL/GenBank/DDBJ whole genome shotgun (WGS) entry which is preliminary data.</text>
</comment>
<evidence type="ECO:0000313" key="11">
    <source>
        <dbReference type="Proteomes" id="UP001187531"/>
    </source>
</evidence>
<dbReference type="InterPro" id="IPR020422">
    <property type="entry name" value="TYR_PHOSPHATASE_DUAL_dom"/>
</dbReference>
<organism evidence="10 11">
    <name type="scientific">Artemia franciscana</name>
    <name type="common">Brine shrimp</name>
    <name type="synonym">Artemia sanfranciscana</name>
    <dbReference type="NCBI Taxonomy" id="6661"/>
    <lineage>
        <taxon>Eukaryota</taxon>
        <taxon>Metazoa</taxon>
        <taxon>Ecdysozoa</taxon>
        <taxon>Arthropoda</taxon>
        <taxon>Crustacea</taxon>
        <taxon>Branchiopoda</taxon>
        <taxon>Anostraca</taxon>
        <taxon>Artemiidae</taxon>
        <taxon>Artemia</taxon>
    </lineage>
</organism>
<feature type="active site" description="Phosphocysteine intermediate" evidence="7">
    <location>
        <position position="175"/>
    </location>
</feature>
<dbReference type="PANTHER" id="PTHR45682:SF1">
    <property type="entry name" value="DUAL SPECIFICITY PROTEIN PHOSPHATASE 3"/>
    <property type="match status" value="1"/>
</dbReference>
<keyword evidence="11" id="KW-1185">Reference proteome</keyword>
<dbReference type="Proteomes" id="UP001187531">
    <property type="component" value="Unassembled WGS sequence"/>
</dbReference>
<evidence type="ECO:0000256" key="2">
    <source>
        <dbReference type="ARBA" id="ARBA00013081"/>
    </source>
</evidence>
<dbReference type="InterPro" id="IPR029021">
    <property type="entry name" value="Prot-tyrosine_phosphatase-like"/>
</dbReference>
<accession>A0AA88KRS3</accession>
<feature type="domain" description="Tyrosine specific protein phosphatases" evidence="9">
    <location>
        <begin position="152"/>
        <end position="209"/>
    </location>
</feature>
<reference evidence="10" key="1">
    <citation type="submission" date="2023-07" db="EMBL/GenBank/DDBJ databases">
        <title>Chromosome-level genome assembly of Artemia franciscana.</title>
        <authorList>
            <person name="Jo E."/>
        </authorList>
    </citation>
    <scope>NUCLEOTIDE SEQUENCE</scope>
    <source>
        <tissue evidence="10">Whole body</tissue>
    </source>
</reference>
<name>A0AA88KRS3_ARTSF</name>
<dbReference type="PROSITE" id="PS00383">
    <property type="entry name" value="TYR_PHOSPHATASE_1"/>
    <property type="match status" value="1"/>
</dbReference>
<dbReference type="GO" id="GO:0004722">
    <property type="term" value="F:protein serine/threonine phosphatase activity"/>
    <property type="evidence" value="ECO:0007669"/>
    <property type="project" value="UniProtKB-EC"/>
</dbReference>
<keyword evidence="4" id="KW-0904">Protein phosphatase</keyword>
<dbReference type="PROSITE" id="PS50054">
    <property type="entry name" value="TYR_PHOSPHATASE_DUAL"/>
    <property type="match status" value="1"/>
</dbReference>
<evidence type="ECO:0000313" key="10">
    <source>
        <dbReference type="EMBL" id="KAK2703468.1"/>
    </source>
</evidence>
<dbReference type="InterPro" id="IPR020405">
    <property type="entry name" value="Atypical_DUSP_subfamA"/>
</dbReference>
<dbReference type="InterPro" id="IPR016130">
    <property type="entry name" value="Tyr_Pase_AS"/>
</dbReference>
<evidence type="ECO:0000256" key="5">
    <source>
        <dbReference type="ARBA" id="ARBA00047761"/>
    </source>
</evidence>
<evidence type="ECO:0000259" key="8">
    <source>
        <dbReference type="PROSITE" id="PS50054"/>
    </source>
</evidence>
<evidence type="ECO:0000256" key="1">
    <source>
        <dbReference type="ARBA" id="ARBA00008601"/>
    </source>
</evidence>
<dbReference type="GO" id="GO:0043409">
    <property type="term" value="P:negative regulation of MAPK cascade"/>
    <property type="evidence" value="ECO:0007669"/>
    <property type="project" value="TreeGrafter"/>
</dbReference>
<comment type="catalytic activity">
    <reaction evidence="5">
        <text>O-phospho-L-seryl-[protein] + H2O = L-seryl-[protein] + phosphate</text>
        <dbReference type="Rhea" id="RHEA:20629"/>
        <dbReference type="Rhea" id="RHEA-COMP:9863"/>
        <dbReference type="Rhea" id="RHEA-COMP:11604"/>
        <dbReference type="ChEBI" id="CHEBI:15377"/>
        <dbReference type="ChEBI" id="CHEBI:29999"/>
        <dbReference type="ChEBI" id="CHEBI:43474"/>
        <dbReference type="ChEBI" id="CHEBI:83421"/>
        <dbReference type="EC" id="3.1.3.16"/>
    </reaction>
</comment>
<dbReference type="GO" id="GO:0033549">
    <property type="term" value="F:MAP kinase phosphatase activity"/>
    <property type="evidence" value="ECO:0007669"/>
    <property type="project" value="TreeGrafter"/>
</dbReference>
<dbReference type="GO" id="GO:0005737">
    <property type="term" value="C:cytoplasm"/>
    <property type="evidence" value="ECO:0007669"/>
    <property type="project" value="TreeGrafter"/>
</dbReference>
<evidence type="ECO:0000256" key="6">
    <source>
        <dbReference type="ARBA" id="ARBA00048336"/>
    </source>
</evidence>
<dbReference type="SMART" id="SM00404">
    <property type="entry name" value="PTPc_motif"/>
    <property type="match status" value="1"/>
</dbReference>
<feature type="domain" description="Tyrosine-protein phosphatase" evidence="8">
    <location>
        <begin position="70"/>
        <end position="230"/>
    </location>
</feature>
<comment type="similarity">
    <text evidence="1">Belongs to the protein-tyrosine phosphatase family. Non-receptor class dual specificity subfamily.</text>
</comment>
<keyword evidence="3" id="KW-0378">Hydrolase</keyword>
<dbReference type="PROSITE" id="PS50056">
    <property type="entry name" value="TYR_PHOSPHATASE_2"/>
    <property type="match status" value="1"/>
</dbReference>
<dbReference type="CDD" id="cd14515">
    <property type="entry name" value="DUSP3-like"/>
    <property type="match status" value="1"/>
</dbReference>
<dbReference type="EMBL" id="JAVRJZ010000090">
    <property type="protein sequence ID" value="KAK2703468.1"/>
    <property type="molecule type" value="Genomic_DNA"/>
</dbReference>
<evidence type="ECO:0000259" key="9">
    <source>
        <dbReference type="PROSITE" id="PS50056"/>
    </source>
</evidence>
<dbReference type="PANTHER" id="PTHR45682">
    <property type="entry name" value="AGAP008228-PA"/>
    <property type="match status" value="1"/>
</dbReference>
<dbReference type="AlphaFoldDB" id="A0AA88KRS3"/>
<dbReference type="GO" id="GO:0008138">
    <property type="term" value="F:protein tyrosine/serine/threonine phosphatase activity"/>
    <property type="evidence" value="ECO:0007669"/>
    <property type="project" value="InterPro"/>
</dbReference>
<proteinExistence type="inferred from homology"/>
<gene>
    <name evidence="10" type="ORF">QYM36_018064</name>
</gene>
<dbReference type="EC" id="3.1.3.16" evidence="2"/>
<dbReference type="SUPFAM" id="SSF52799">
    <property type="entry name" value="(Phosphotyrosine protein) phosphatases II"/>
    <property type="match status" value="1"/>
</dbReference>
<protein>
    <recommendedName>
        <fullName evidence="2">protein-serine/threonine phosphatase</fullName>
        <ecNumber evidence="2">3.1.3.16</ecNumber>
    </recommendedName>
</protein>
<dbReference type="InterPro" id="IPR000340">
    <property type="entry name" value="Dual-sp_phosphatase_cat-dom"/>
</dbReference>
<feature type="non-terminal residue" evidence="10">
    <location>
        <position position="1"/>
    </location>
</feature>